<evidence type="ECO:0000256" key="2">
    <source>
        <dbReference type="ARBA" id="ARBA00012438"/>
    </source>
</evidence>
<protein>
    <recommendedName>
        <fullName evidence="2">histidine kinase</fullName>
        <ecNumber evidence="2">2.7.13.3</ecNumber>
    </recommendedName>
</protein>
<keyword evidence="7" id="KW-1133">Transmembrane helix</keyword>
<accession>A0ABR9U9M6</accession>
<dbReference type="SUPFAM" id="SSF47384">
    <property type="entry name" value="Homodimeric domain of signal transducing histidine kinase"/>
    <property type="match status" value="1"/>
</dbReference>
<evidence type="ECO:0000313" key="10">
    <source>
        <dbReference type="Proteomes" id="UP000640725"/>
    </source>
</evidence>
<dbReference type="CDD" id="cd00082">
    <property type="entry name" value="HisKA"/>
    <property type="match status" value="1"/>
</dbReference>
<dbReference type="GO" id="GO:0016301">
    <property type="term" value="F:kinase activity"/>
    <property type="evidence" value="ECO:0007669"/>
    <property type="project" value="UniProtKB-KW"/>
</dbReference>
<dbReference type="InterPro" id="IPR003594">
    <property type="entry name" value="HATPase_dom"/>
</dbReference>
<dbReference type="PANTHER" id="PTHR43711:SF1">
    <property type="entry name" value="HISTIDINE KINASE 1"/>
    <property type="match status" value="1"/>
</dbReference>
<keyword evidence="3" id="KW-0597">Phosphoprotein</keyword>
<dbReference type="Gene3D" id="3.30.565.10">
    <property type="entry name" value="Histidine kinase-like ATPase, C-terminal domain"/>
    <property type="match status" value="1"/>
</dbReference>
<keyword evidence="5 9" id="KW-0418">Kinase</keyword>
<evidence type="ECO:0000256" key="1">
    <source>
        <dbReference type="ARBA" id="ARBA00000085"/>
    </source>
</evidence>
<dbReference type="Gene3D" id="1.10.287.130">
    <property type="match status" value="1"/>
</dbReference>
<dbReference type="SMART" id="SM00388">
    <property type="entry name" value="HisKA"/>
    <property type="match status" value="1"/>
</dbReference>
<dbReference type="PANTHER" id="PTHR43711">
    <property type="entry name" value="TWO-COMPONENT HISTIDINE KINASE"/>
    <property type="match status" value="1"/>
</dbReference>
<dbReference type="InterPro" id="IPR005467">
    <property type="entry name" value="His_kinase_dom"/>
</dbReference>
<evidence type="ECO:0000313" key="9">
    <source>
        <dbReference type="EMBL" id="MBE9143155.1"/>
    </source>
</evidence>
<evidence type="ECO:0000256" key="6">
    <source>
        <dbReference type="ARBA" id="ARBA00023012"/>
    </source>
</evidence>
<comment type="catalytic activity">
    <reaction evidence="1">
        <text>ATP + protein L-histidine = ADP + protein N-phospho-L-histidine.</text>
        <dbReference type="EC" id="2.7.13.3"/>
    </reaction>
</comment>
<keyword evidence="10" id="KW-1185">Reference proteome</keyword>
<keyword evidence="7" id="KW-0812">Transmembrane</keyword>
<feature type="transmembrane region" description="Helical" evidence="7">
    <location>
        <begin position="24"/>
        <end position="46"/>
    </location>
</feature>
<dbReference type="Pfam" id="PF02518">
    <property type="entry name" value="HATPase_c"/>
    <property type="match status" value="1"/>
</dbReference>
<evidence type="ECO:0000256" key="7">
    <source>
        <dbReference type="SAM" id="Phobius"/>
    </source>
</evidence>
<dbReference type="EC" id="2.7.13.3" evidence="2"/>
<evidence type="ECO:0000256" key="5">
    <source>
        <dbReference type="ARBA" id="ARBA00022777"/>
    </source>
</evidence>
<evidence type="ECO:0000256" key="4">
    <source>
        <dbReference type="ARBA" id="ARBA00022679"/>
    </source>
</evidence>
<comment type="caution">
    <text evidence="9">The sequence shown here is derived from an EMBL/GenBank/DDBJ whole genome shotgun (WGS) entry which is preliminary data.</text>
</comment>
<dbReference type="PRINTS" id="PR00344">
    <property type="entry name" value="BCTRLSENSOR"/>
</dbReference>
<name>A0ABR9U9M6_9CYAN</name>
<dbReference type="Pfam" id="PF00512">
    <property type="entry name" value="HisKA"/>
    <property type="match status" value="1"/>
</dbReference>
<dbReference type="Proteomes" id="UP000640725">
    <property type="component" value="Unassembled WGS sequence"/>
</dbReference>
<dbReference type="SUPFAM" id="SSF55874">
    <property type="entry name" value="ATPase domain of HSP90 chaperone/DNA topoisomerase II/histidine kinase"/>
    <property type="match status" value="1"/>
</dbReference>
<proteinExistence type="predicted"/>
<dbReference type="CDD" id="cd00075">
    <property type="entry name" value="HATPase"/>
    <property type="match status" value="1"/>
</dbReference>
<evidence type="ECO:0000259" key="8">
    <source>
        <dbReference type="PROSITE" id="PS50109"/>
    </source>
</evidence>
<keyword evidence="6" id="KW-0902">Two-component regulatory system</keyword>
<dbReference type="EMBL" id="JADEWU010000012">
    <property type="protein sequence ID" value="MBE9143155.1"/>
    <property type="molecule type" value="Genomic_DNA"/>
</dbReference>
<keyword evidence="4" id="KW-0808">Transferase</keyword>
<dbReference type="InterPro" id="IPR036097">
    <property type="entry name" value="HisK_dim/P_sf"/>
</dbReference>
<keyword evidence="7" id="KW-0472">Membrane</keyword>
<organism evidence="9 10">
    <name type="scientific">Planktothrix mougeotii LEGE 06226</name>
    <dbReference type="NCBI Taxonomy" id="1828728"/>
    <lineage>
        <taxon>Bacteria</taxon>
        <taxon>Bacillati</taxon>
        <taxon>Cyanobacteriota</taxon>
        <taxon>Cyanophyceae</taxon>
        <taxon>Oscillatoriophycideae</taxon>
        <taxon>Oscillatoriales</taxon>
        <taxon>Microcoleaceae</taxon>
        <taxon>Planktothrix</taxon>
    </lineage>
</organism>
<dbReference type="InterPro" id="IPR003661">
    <property type="entry name" value="HisK_dim/P_dom"/>
</dbReference>
<reference evidence="9 10" key="1">
    <citation type="submission" date="2020-10" db="EMBL/GenBank/DDBJ databases">
        <authorList>
            <person name="Castelo-Branco R."/>
            <person name="Eusebio N."/>
            <person name="Adriana R."/>
            <person name="Vieira A."/>
            <person name="Brugerolle De Fraissinette N."/>
            <person name="Rezende De Castro R."/>
            <person name="Schneider M.P."/>
            <person name="Vasconcelos V."/>
            <person name="Leao P.N."/>
        </authorList>
    </citation>
    <scope>NUCLEOTIDE SEQUENCE [LARGE SCALE GENOMIC DNA]</scope>
    <source>
        <strain evidence="9 10">LEGE 06226</strain>
    </source>
</reference>
<dbReference type="InterPro" id="IPR050736">
    <property type="entry name" value="Sensor_HK_Regulatory"/>
</dbReference>
<dbReference type="PROSITE" id="PS50109">
    <property type="entry name" value="HIS_KIN"/>
    <property type="match status" value="1"/>
</dbReference>
<dbReference type="InterPro" id="IPR004358">
    <property type="entry name" value="Sig_transdc_His_kin-like_C"/>
</dbReference>
<feature type="domain" description="Histidine kinase" evidence="8">
    <location>
        <begin position="223"/>
        <end position="442"/>
    </location>
</feature>
<dbReference type="InterPro" id="IPR036890">
    <property type="entry name" value="HATPase_C_sf"/>
</dbReference>
<dbReference type="SMART" id="SM00387">
    <property type="entry name" value="HATPase_c"/>
    <property type="match status" value="1"/>
</dbReference>
<evidence type="ECO:0000256" key="3">
    <source>
        <dbReference type="ARBA" id="ARBA00022553"/>
    </source>
</evidence>
<sequence length="444" mass="50442">MAWDIDSKRNVINPEFRSLSWRLLLSYLGVMMAISGSSMIAVYEFFSFSLYQQLDRQLLTLADAATHSLAEIKEHKNNIKKPNHLRLDNDGDLDIPWQNIQQPSQGVEWFDQNRQRIAKAGKVFPPLDLSHYNRTYTVNNQKIRTLTLQVNQDSKIQKNIIGYVRISESIESVELVLKNLRLGMMLGGILVSGLTAFGGMWLTKQSLKPIEQSFEKLKQFTADASHELRNPLAGIKTCVEVMQSHPERIHPADIDKLNAIASGINQMTSLVEDLLLLARTDKPSINISKNWVIIPLHELLEDLVEFLYHQAEEKEIQLILDIKTEIKLKGNGNQLWRLFLNLIENAIYYTDSGGKVRVCLEERENWIRVQIKDTGIGISSEQLPLIFDRLWRADQARTRREGGSGLGLAIAQTLAQQHQGEITVTSQLGKGSCFVVRFPGLPYS</sequence>
<gene>
    <name evidence="9" type="ORF">IQ236_07945</name>
</gene>
<dbReference type="RefSeq" id="WP_193868767.1">
    <property type="nucleotide sequence ID" value="NZ_JADEWU010000012.1"/>
</dbReference>